<feature type="signal peptide" evidence="1">
    <location>
        <begin position="1"/>
        <end position="26"/>
    </location>
</feature>
<dbReference type="AlphaFoldDB" id="A0AAW0XER2"/>
<reference evidence="2 3" key="1">
    <citation type="journal article" date="2024" name="BMC Genomics">
        <title>Genome assembly of redclaw crayfish (Cherax quadricarinatus) provides insights into its immune adaptation and hypoxia tolerance.</title>
        <authorList>
            <person name="Liu Z."/>
            <person name="Zheng J."/>
            <person name="Li H."/>
            <person name="Fang K."/>
            <person name="Wang S."/>
            <person name="He J."/>
            <person name="Zhou D."/>
            <person name="Weng S."/>
            <person name="Chi M."/>
            <person name="Gu Z."/>
            <person name="He J."/>
            <person name="Li F."/>
            <person name="Wang M."/>
        </authorList>
    </citation>
    <scope>NUCLEOTIDE SEQUENCE [LARGE SCALE GENOMIC DNA]</scope>
    <source>
        <strain evidence="2">ZL_2023a</strain>
    </source>
</reference>
<gene>
    <name evidence="2" type="ORF">OTU49_001690</name>
</gene>
<dbReference type="EMBL" id="JARKIK010000027">
    <property type="protein sequence ID" value="KAK8742818.1"/>
    <property type="molecule type" value="Genomic_DNA"/>
</dbReference>
<keyword evidence="3" id="KW-1185">Reference proteome</keyword>
<dbReference type="EMBL" id="JARKIK010000027">
    <property type="protein sequence ID" value="KAK8742817.1"/>
    <property type="molecule type" value="Genomic_DNA"/>
</dbReference>
<organism evidence="2 3">
    <name type="scientific">Cherax quadricarinatus</name>
    <name type="common">Australian red claw crayfish</name>
    <dbReference type="NCBI Taxonomy" id="27406"/>
    <lineage>
        <taxon>Eukaryota</taxon>
        <taxon>Metazoa</taxon>
        <taxon>Ecdysozoa</taxon>
        <taxon>Arthropoda</taxon>
        <taxon>Crustacea</taxon>
        <taxon>Multicrustacea</taxon>
        <taxon>Malacostraca</taxon>
        <taxon>Eumalacostraca</taxon>
        <taxon>Eucarida</taxon>
        <taxon>Decapoda</taxon>
        <taxon>Pleocyemata</taxon>
        <taxon>Astacidea</taxon>
        <taxon>Parastacoidea</taxon>
        <taxon>Parastacidae</taxon>
        <taxon>Cherax</taxon>
    </lineage>
</organism>
<dbReference type="EMBL" id="JARKIK010000027">
    <property type="protein sequence ID" value="KAK8742819.1"/>
    <property type="molecule type" value="Genomic_DNA"/>
</dbReference>
<sequence>MMACVWAWAGLATFLTLILLVTPGVAVQCFLCSFSPRSNSTRIDGCTDNNFTREHIESRSCRLGCESVTVYDLNGEWESFHRNCATNDTIMTNSCETYKTIILTRKVCSCDWSYCNTAQDNIYTFRPLLLVALASTVASLQVLQKLHAV</sequence>
<evidence type="ECO:0008006" key="4">
    <source>
        <dbReference type="Google" id="ProtNLM"/>
    </source>
</evidence>
<accession>A0AAW0XER2</accession>
<evidence type="ECO:0000256" key="1">
    <source>
        <dbReference type="SAM" id="SignalP"/>
    </source>
</evidence>
<comment type="caution">
    <text evidence="2">The sequence shown here is derived from an EMBL/GenBank/DDBJ whole genome shotgun (WGS) entry which is preliminary data.</text>
</comment>
<feature type="chain" id="PRO_5044717435" description="Protein sleepless" evidence="1">
    <location>
        <begin position="27"/>
        <end position="149"/>
    </location>
</feature>
<keyword evidence="1" id="KW-0732">Signal</keyword>
<dbReference type="EMBL" id="JARKIK010000027">
    <property type="protein sequence ID" value="KAK8742820.1"/>
    <property type="molecule type" value="Genomic_DNA"/>
</dbReference>
<evidence type="ECO:0000313" key="2">
    <source>
        <dbReference type="EMBL" id="KAK8742817.1"/>
    </source>
</evidence>
<evidence type="ECO:0000313" key="3">
    <source>
        <dbReference type="Proteomes" id="UP001445076"/>
    </source>
</evidence>
<proteinExistence type="predicted"/>
<reference evidence="2" key="2">
    <citation type="submission" date="2024-01" db="EMBL/GenBank/DDBJ databases">
        <authorList>
            <person name="He J."/>
            <person name="Wang M."/>
            <person name="Zheng J."/>
            <person name="Liu Z."/>
        </authorList>
    </citation>
    <scope>NUCLEOTIDE SEQUENCE</scope>
    <source>
        <strain evidence="2">ZL_2023a</strain>
        <tissue evidence="2">Muscle</tissue>
    </source>
</reference>
<dbReference type="Proteomes" id="UP001445076">
    <property type="component" value="Unassembled WGS sequence"/>
</dbReference>
<protein>
    <recommendedName>
        <fullName evidence="4">Protein sleepless</fullName>
    </recommendedName>
</protein>
<name>A0AAW0XER2_CHEQU</name>